<gene>
    <name evidence="1" type="ORF">RB636_04185</name>
</gene>
<reference evidence="1 2" key="1">
    <citation type="submission" date="2023-08" db="EMBL/GenBank/DDBJ databases">
        <authorList>
            <person name="Sharma P."/>
            <person name="Verma V."/>
            <person name="Mohan M.K."/>
            <person name="Dubey A.K."/>
        </authorList>
    </citation>
    <scope>NUCLEOTIDE SEQUENCE [LARGE SCALE GENOMIC DNA]</scope>
    <source>
        <strain evidence="1 2">ADP4</strain>
    </source>
</reference>
<dbReference type="RefSeq" id="WP_331785396.1">
    <property type="nucleotide sequence ID" value="NZ_JAVFKM010000002.1"/>
</dbReference>
<name>A0ABU7WMN5_9ACTN</name>
<evidence type="ECO:0000313" key="1">
    <source>
        <dbReference type="EMBL" id="MEF3112399.1"/>
    </source>
</evidence>
<dbReference type="Proteomes" id="UP001348265">
    <property type="component" value="Unassembled WGS sequence"/>
</dbReference>
<dbReference type="EMBL" id="JAVFKM010000002">
    <property type="protein sequence ID" value="MEF3112399.1"/>
    <property type="molecule type" value="Genomic_DNA"/>
</dbReference>
<evidence type="ECO:0000313" key="2">
    <source>
        <dbReference type="Proteomes" id="UP001348265"/>
    </source>
</evidence>
<sequence length="244" mass="27254">MEYRDIAYGYVSALGFIQLQWDPAGRVRATQVFTGETAVTCEGCDEPIPDDAEPDEVLRRLARCHDQKLFGVWDWWVFATWGTDSMYRRARHGADLRLTADELLAVLLLAARHDSVRLDVRHYEGPRAWDAQLWTARPDSPTSWFGPVAVDAGLARTLLRAAEHLMPSGTATATASTAELLGYLLSTDRETVAYGLDNLSESDAYEIFCFGVLGYDPANPSGVLLHPDLFIQRGNRQRSTFRAD</sequence>
<proteinExistence type="predicted"/>
<comment type="caution">
    <text evidence="1">The sequence shown here is derived from an EMBL/GenBank/DDBJ whole genome shotgun (WGS) entry which is preliminary data.</text>
</comment>
<accession>A0ABU7WMN5</accession>
<keyword evidence="2" id="KW-1185">Reference proteome</keyword>
<protein>
    <submittedName>
        <fullName evidence="1">Uncharacterized protein</fullName>
    </submittedName>
</protein>
<organism evidence="1 2">
    <name type="scientific">Streptomyces chrestomyceticus</name>
    <dbReference type="NCBI Taxonomy" id="68185"/>
    <lineage>
        <taxon>Bacteria</taxon>
        <taxon>Bacillati</taxon>
        <taxon>Actinomycetota</taxon>
        <taxon>Actinomycetes</taxon>
        <taxon>Kitasatosporales</taxon>
        <taxon>Streptomycetaceae</taxon>
        <taxon>Streptomyces</taxon>
    </lineage>
</organism>